<dbReference type="PANTHER" id="PTHR31457">
    <property type="entry name" value="METHYLMALONIC ACIDURIA AND HOMOCYSTINURIA TYPE C PROTEIN"/>
    <property type="match status" value="1"/>
</dbReference>
<dbReference type="Pfam" id="PF16690">
    <property type="entry name" value="MMACHC"/>
    <property type="match status" value="1"/>
</dbReference>
<comment type="caution">
    <text evidence="13">The sequence shown here is derived from an EMBL/GenBank/DDBJ whole genome shotgun (WGS) entry which is preliminary data.</text>
</comment>
<dbReference type="EMBL" id="MCFL01000033">
    <property type="protein sequence ID" value="ORZ33815.1"/>
    <property type="molecule type" value="Genomic_DNA"/>
</dbReference>
<organism evidence="13 14">
    <name type="scientific">Catenaria anguillulae PL171</name>
    <dbReference type="NCBI Taxonomy" id="765915"/>
    <lineage>
        <taxon>Eukaryota</taxon>
        <taxon>Fungi</taxon>
        <taxon>Fungi incertae sedis</taxon>
        <taxon>Blastocladiomycota</taxon>
        <taxon>Blastocladiomycetes</taxon>
        <taxon>Blastocladiales</taxon>
        <taxon>Catenariaceae</taxon>
        <taxon>Catenaria</taxon>
    </lineage>
</organism>
<name>A0A1Y2HGY6_9FUNG</name>
<gene>
    <name evidence="13" type="ORF">BCR44DRAFT_1501002</name>
</gene>
<sequence length="235" mass="25985">MTTNERRERPDARFRLIPLGLLRSRGFDLSAAFPVQAYNLAVPPNFHLPTYSCTASTLGILVANSKALWPKFCTFIRAQPAFIQSTPNPFDAFVTLQVDECIALARAQAHVPAAAQHDVRHYWEMTPGRMVAIQRMCQVAGVAYLDQACHLNVHTEYGPWLALRYAIVIDLPGPDPASIPTLTNPIPASLQPHIHHAISQLLAPGTSYHTRPVPTTTSTRRHPCLHHGTGSHAPW</sequence>
<evidence type="ECO:0000256" key="2">
    <source>
        <dbReference type="ARBA" id="ARBA00001974"/>
    </source>
</evidence>
<evidence type="ECO:0000313" key="14">
    <source>
        <dbReference type="Proteomes" id="UP000193411"/>
    </source>
</evidence>
<evidence type="ECO:0000313" key="13">
    <source>
        <dbReference type="EMBL" id="ORZ33815.1"/>
    </source>
</evidence>
<dbReference type="GO" id="GO:0005737">
    <property type="term" value="C:cytoplasm"/>
    <property type="evidence" value="ECO:0007669"/>
    <property type="project" value="UniProtKB-SubCell"/>
</dbReference>
<dbReference type="PANTHER" id="PTHR31457:SF2">
    <property type="entry name" value="CYANOCOBALAMIN REDUCTASE _ ALKYLCOBALAMIN DEALKYLASE"/>
    <property type="match status" value="1"/>
</dbReference>
<keyword evidence="6" id="KW-0285">Flavoprotein</keyword>
<keyword evidence="5" id="KW-0963">Cytoplasm</keyword>
<dbReference type="GO" id="GO:0032451">
    <property type="term" value="F:demethylase activity"/>
    <property type="evidence" value="ECO:0007669"/>
    <property type="project" value="TreeGrafter"/>
</dbReference>
<dbReference type="GO" id="GO:0009235">
    <property type="term" value="P:cobalamin metabolic process"/>
    <property type="evidence" value="ECO:0007669"/>
    <property type="project" value="TreeGrafter"/>
</dbReference>
<comment type="cofactor">
    <cofactor evidence="2">
        <name>FAD</name>
        <dbReference type="ChEBI" id="CHEBI:57692"/>
    </cofactor>
</comment>
<evidence type="ECO:0000256" key="6">
    <source>
        <dbReference type="ARBA" id="ARBA00022630"/>
    </source>
</evidence>
<keyword evidence="14" id="KW-1185">Reference proteome</keyword>
<evidence type="ECO:0000256" key="7">
    <source>
        <dbReference type="ARBA" id="ARBA00022643"/>
    </source>
</evidence>
<reference evidence="13 14" key="1">
    <citation type="submission" date="2016-07" db="EMBL/GenBank/DDBJ databases">
        <title>Pervasive Adenine N6-methylation of Active Genes in Fungi.</title>
        <authorList>
            <consortium name="DOE Joint Genome Institute"/>
            <person name="Mondo S.J."/>
            <person name="Dannebaum R.O."/>
            <person name="Kuo R.C."/>
            <person name="Labutti K."/>
            <person name="Haridas S."/>
            <person name="Kuo A."/>
            <person name="Salamov A."/>
            <person name="Ahrendt S.R."/>
            <person name="Lipzen A."/>
            <person name="Sullivan W."/>
            <person name="Andreopoulos W.B."/>
            <person name="Clum A."/>
            <person name="Lindquist E."/>
            <person name="Daum C."/>
            <person name="Ramamoorthy G.K."/>
            <person name="Gryganskyi A."/>
            <person name="Culley D."/>
            <person name="Magnuson J.K."/>
            <person name="James T.Y."/>
            <person name="O'Malley M.A."/>
            <person name="Stajich J.E."/>
            <person name="Spatafora J.W."/>
            <person name="Visel A."/>
            <person name="Grigoriev I.V."/>
        </authorList>
    </citation>
    <scope>NUCLEOTIDE SEQUENCE [LARGE SCALE GENOMIC DNA]</scope>
    <source>
        <strain evidence="13 14">PL171</strain>
    </source>
</reference>
<comment type="similarity">
    <text evidence="4">Belongs to the MMACHC family.</text>
</comment>
<evidence type="ECO:0000256" key="3">
    <source>
        <dbReference type="ARBA" id="ARBA00004496"/>
    </source>
</evidence>
<protein>
    <recommendedName>
        <fullName evidence="11">Cyanocobalamin reductase (cyanide-eliminating)</fullName>
    </recommendedName>
</protein>
<accession>A0A1Y2HGY6</accession>
<keyword evidence="10" id="KW-0560">Oxidoreductase</keyword>
<proteinExistence type="inferred from homology"/>
<dbReference type="OrthoDB" id="409189at2759"/>
<comment type="cofactor">
    <cofactor evidence="1">
        <name>FMN</name>
        <dbReference type="ChEBI" id="CHEBI:58210"/>
    </cofactor>
</comment>
<comment type="subcellular location">
    <subcellularLocation>
        <location evidence="3">Cytoplasm</location>
    </subcellularLocation>
</comment>
<dbReference type="GO" id="GO:0033787">
    <property type="term" value="F:cyanocobalamin reductase (cyanide-eliminating) (NADP+) activity"/>
    <property type="evidence" value="ECO:0007669"/>
    <property type="project" value="TreeGrafter"/>
</dbReference>
<evidence type="ECO:0000256" key="1">
    <source>
        <dbReference type="ARBA" id="ARBA00001917"/>
    </source>
</evidence>
<dbReference type="InterPro" id="IPR032037">
    <property type="entry name" value="MMACHC"/>
</dbReference>
<evidence type="ECO:0000256" key="10">
    <source>
        <dbReference type="ARBA" id="ARBA00023002"/>
    </source>
</evidence>
<dbReference type="GO" id="GO:0071949">
    <property type="term" value="F:FAD binding"/>
    <property type="evidence" value="ECO:0007669"/>
    <property type="project" value="TreeGrafter"/>
</dbReference>
<feature type="region of interest" description="Disordered" evidence="12">
    <location>
        <begin position="209"/>
        <end position="235"/>
    </location>
</feature>
<keyword evidence="9" id="KW-0521">NADP</keyword>
<evidence type="ECO:0000256" key="11">
    <source>
        <dbReference type="ARBA" id="ARBA00031313"/>
    </source>
</evidence>
<dbReference type="Proteomes" id="UP000193411">
    <property type="component" value="Unassembled WGS sequence"/>
</dbReference>
<evidence type="ECO:0000256" key="9">
    <source>
        <dbReference type="ARBA" id="ARBA00022857"/>
    </source>
</evidence>
<evidence type="ECO:0000256" key="4">
    <source>
        <dbReference type="ARBA" id="ARBA00007762"/>
    </source>
</evidence>
<evidence type="ECO:0000256" key="5">
    <source>
        <dbReference type="ARBA" id="ARBA00022490"/>
    </source>
</evidence>
<evidence type="ECO:0000256" key="12">
    <source>
        <dbReference type="SAM" id="MobiDB-lite"/>
    </source>
</evidence>
<keyword evidence="8" id="KW-0274">FAD</keyword>
<dbReference type="AlphaFoldDB" id="A0A1Y2HGY6"/>
<keyword evidence="7" id="KW-0288">FMN</keyword>
<evidence type="ECO:0000256" key="8">
    <source>
        <dbReference type="ARBA" id="ARBA00022827"/>
    </source>
</evidence>